<gene>
    <name evidence="11" type="ORF">KMW28_19970</name>
</gene>
<dbReference type="NCBIfam" id="TIGR04057">
    <property type="entry name" value="SusC_RagA_signa"/>
    <property type="match status" value="1"/>
</dbReference>
<dbReference type="GO" id="GO:0015344">
    <property type="term" value="F:siderophore uptake transmembrane transporter activity"/>
    <property type="evidence" value="ECO:0007669"/>
    <property type="project" value="TreeGrafter"/>
</dbReference>
<dbReference type="InterPro" id="IPR036942">
    <property type="entry name" value="Beta-barrel_TonB_sf"/>
</dbReference>
<organism evidence="11 12">
    <name type="scientific">Flammeovirga yaeyamensis</name>
    <dbReference type="NCBI Taxonomy" id="367791"/>
    <lineage>
        <taxon>Bacteria</taxon>
        <taxon>Pseudomonadati</taxon>
        <taxon>Bacteroidota</taxon>
        <taxon>Cytophagia</taxon>
        <taxon>Cytophagales</taxon>
        <taxon>Flammeovirgaceae</taxon>
        <taxon>Flammeovirga</taxon>
    </lineage>
</organism>
<evidence type="ECO:0000256" key="6">
    <source>
        <dbReference type="ARBA" id="ARBA00023136"/>
    </source>
</evidence>
<evidence type="ECO:0000256" key="8">
    <source>
        <dbReference type="PROSITE-ProRule" id="PRU01360"/>
    </source>
</evidence>
<keyword evidence="12" id="KW-1185">Reference proteome</keyword>
<evidence type="ECO:0000313" key="11">
    <source>
        <dbReference type="EMBL" id="QWG01882.1"/>
    </source>
</evidence>
<dbReference type="SUPFAM" id="SSF49464">
    <property type="entry name" value="Carboxypeptidase regulatory domain-like"/>
    <property type="match status" value="1"/>
</dbReference>
<comment type="similarity">
    <text evidence="8">Belongs to the TonB-dependent receptor family.</text>
</comment>
<name>A0AAX1N789_9BACT</name>
<dbReference type="GO" id="GO:0009279">
    <property type="term" value="C:cell outer membrane"/>
    <property type="evidence" value="ECO:0007669"/>
    <property type="project" value="UniProtKB-SubCell"/>
</dbReference>
<dbReference type="SUPFAM" id="SSF56935">
    <property type="entry name" value="Porins"/>
    <property type="match status" value="1"/>
</dbReference>
<dbReference type="EMBL" id="CP076132">
    <property type="protein sequence ID" value="QWG01882.1"/>
    <property type="molecule type" value="Genomic_DNA"/>
</dbReference>
<reference evidence="11 12" key="1">
    <citation type="submission" date="2021-05" db="EMBL/GenBank/DDBJ databases">
        <title>Comparative genomic studies on the polysaccharide-degrading batcterial strains of the Flammeovirga genus.</title>
        <authorList>
            <person name="Zewei F."/>
            <person name="Zheng Z."/>
            <person name="Yu L."/>
            <person name="Ruyue G."/>
            <person name="Yanhong M."/>
            <person name="Yuanyuan C."/>
            <person name="Jingyan G."/>
            <person name="Wenjun H."/>
        </authorList>
    </citation>
    <scope>NUCLEOTIDE SEQUENCE [LARGE SCALE GENOMIC DNA]</scope>
    <source>
        <strain evidence="11 12">NBRC:100898</strain>
    </source>
</reference>
<comment type="subcellular location">
    <subcellularLocation>
        <location evidence="1 8">Cell outer membrane</location>
        <topology evidence="1 8">Multi-pass membrane protein</topology>
    </subcellularLocation>
</comment>
<dbReference type="Gene3D" id="2.40.170.20">
    <property type="entry name" value="TonB-dependent receptor, beta-barrel domain"/>
    <property type="match status" value="1"/>
</dbReference>
<dbReference type="PROSITE" id="PS52016">
    <property type="entry name" value="TONB_DEPENDENT_REC_3"/>
    <property type="match status" value="1"/>
</dbReference>
<protein>
    <submittedName>
        <fullName evidence="11">SusC/RagA family TonB-linked outer membrane protein</fullName>
    </submittedName>
</protein>
<evidence type="ECO:0000256" key="5">
    <source>
        <dbReference type="ARBA" id="ARBA00022729"/>
    </source>
</evidence>
<dbReference type="AlphaFoldDB" id="A0AAX1N789"/>
<proteinExistence type="inferred from homology"/>
<feature type="signal peptide" evidence="9">
    <location>
        <begin position="1"/>
        <end position="20"/>
    </location>
</feature>
<evidence type="ECO:0000256" key="9">
    <source>
        <dbReference type="SAM" id="SignalP"/>
    </source>
</evidence>
<dbReference type="Pfam" id="PF07715">
    <property type="entry name" value="Plug"/>
    <property type="match status" value="1"/>
</dbReference>
<evidence type="ECO:0000256" key="3">
    <source>
        <dbReference type="ARBA" id="ARBA00022452"/>
    </source>
</evidence>
<dbReference type="InterPro" id="IPR037066">
    <property type="entry name" value="Plug_dom_sf"/>
</dbReference>
<dbReference type="KEGG" id="fya:KMW28_19970"/>
<keyword evidence="5 9" id="KW-0732">Signal</keyword>
<keyword evidence="7 8" id="KW-0998">Cell outer membrane</keyword>
<evidence type="ECO:0000256" key="2">
    <source>
        <dbReference type="ARBA" id="ARBA00022448"/>
    </source>
</evidence>
<dbReference type="Gene3D" id="2.60.40.1120">
    <property type="entry name" value="Carboxypeptidase-like, regulatory domain"/>
    <property type="match status" value="1"/>
</dbReference>
<dbReference type="RefSeq" id="WP_066211539.1">
    <property type="nucleotide sequence ID" value="NZ_CP076132.1"/>
</dbReference>
<dbReference type="InterPro" id="IPR023996">
    <property type="entry name" value="TonB-dep_OMP_SusC/RagA"/>
</dbReference>
<dbReference type="FunFam" id="2.170.130.10:FF:000023">
    <property type="entry name" value="SusC/RagA family TonB-linked outer membrane protein"/>
    <property type="match status" value="1"/>
</dbReference>
<dbReference type="Proteomes" id="UP000678679">
    <property type="component" value="Chromosome 1"/>
</dbReference>
<dbReference type="InterPro" id="IPR039426">
    <property type="entry name" value="TonB-dep_rcpt-like"/>
</dbReference>
<evidence type="ECO:0000256" key="7">
    <source>
        <dbReference type="ARBA" id="ARBA00023237"/>
    </source>
</evidence>
<evidence type="ECO:0000259" key="10">
    <source>
        <dbReference type="Pfam" id="PF07715"/>
    </source>
</evidence>
<feature type="chain" id="PRO_5043701751" evidence="9">
    <location>
        <begin position="21"/>
        <end position="1053"/>
    </location>
</feature>
<dbReference type="Pfam" id="PF13715">
    <property type="entry name" value="CarbopepD_reg_2"/>
    <property type="match status" value="1"/>
</dbReference>
<dbReference type="NCBIfam" id="TIGR04056">
    <property type="entry name" value="OMP_RagA_SusC"/>
    <property type="match status" value="1"/>
</dbReference>
<dbReference type="InterPro" id="IPR008969">
    <property type="entry name" value="CarboxyPept-like_regulatory"/>
</dbReference>
<dbReference type="Gene3D" id="2.170.130.10">
    <property type="entry name" value="TonB-dependent receptor, plug domain"/>
    <property type="match status" value="1"/>
</dbReference>
<sequence length="1053" mass="114774">MRKALLLISLLMSISIFASAQERKVSGVVKDPTGEPLPGVAVVIKGTTQGVVSNISGEYSLMVSNENQVLVYKLVGYKDTEIKVGTQSIIEVSLEEDVEQLEEVVVTAFGLEKEEKSLGYAVQSVSGDELTQARETNIVNALSGQVAGAQITSSSGSVGSSSRIVLRGATSLTGNNQPLFVVDGMPIDNSNYSNSGPYGGADFGNGAMDINPDDIESMTVLKGPNAAALYGSRASNGVIVITTKKGKSAKKGLGISVNATVTMENPLRSPDFQNAYGQGSSDTYFEYVDGANGYGDAVDESWGPKLDAGLEFYQFEGYNADPTKRVKTPWVSNPDNYKEFFETGVTQSYNVAATNGGDFGSIRASYTYMDQKGMVPNTDLNRNTFTLSGQAKLSDKLRVDGSVNYTKTISGNRPTQGYTGENPVQQFIWSGRQVDFAKLKDYQNLPLTPEGAPGAGTPLNWNSQYQNNPFWVMDNSTNSQDKDRVIGNVRLNYDITNWLSFFVRTGGDIFTDNREYKRAHGLLDYPDGYYANSNRTRYEYNTDFLLSFNKKINDDFALSLSAGGNMMRQVYKYVGGTASQLELPGLYNLSNAKSGVPVTTSNYLEEKRINSLYASGQVAFRNYLFVDFTARNDWSSTLPKENNSYFYPSVTVSAVLSDMLQIDSPVLSMLKVRGGWAQVGSDTNPYSLRQTFGFRDTPWNGVLLPFESSTLNNPTLRPEITTSLEFGVDVRLFNGRMTVDMTYYDALSEDLIVPVTVSAASGYTQAIQNVGSMSNKGLELSIGGRAIEKTDFSWDVMLNFARNINKVETLGVEDLKSLDLGGQWNVSVQARPGETYGSLFGPKFSRVEEGEYAGQIIYDANGLPVIDSEYAVLGNYTPDWTGGISNTFTYKGISLNVLVDAKMGGDIYSMTTTWGRYAGVLEETLQGRESGIVGEGVVLQGDGTYVPNTTSVTAKAFNQRSYSNSVAESSVFDASYVKLRQVQLGYTLPNKLMGRTPFRDVSVSFVGRNLAILYSTIPHIDPETAFNNGNAQGIEFGQLPSAASYGFNIGFKL</sequence>
<keyword evidence="6 8" id="KW-0472">Membrane</keyword>
<evidence type="ECO:0000313" key="12">
    <source>
        <dbReference type="Proteomes" id="UP000678679"/>
    </source>
</evidence>
<evidence type="ECO:0000256" key="4">
    <source>
        <dbReference type="ARBA" id="ARBA00022692"/>
    </source>
</evidence>
<dbReference type="GO" id="GO:0044718">
    <property type="term" value="P:siderophore transmembrane transport"/>
    <property type="evidence" value="ECO:0007669"/>
    <property type="project" value="TreeGrafter"/>
</dbReference>
<feature type="domain" description="TonB-dependent receptor plug" evidence="10">
    <location>
        <begin position="117"/>
        <end position="238"/>
    </location>
</feature>
<dbReference type="InterPro" id="IPR023997">
    <property type="entry name" value="TonB-dep_OMP_SusC/RagA_CS"/>
</dbReference>
<dbReference type="InterPro" id="IPR012910">
    <property type="entry name" value="Plug_dom"/>
</dbReference>
<dbReference type="PANTHER" id="PTHR30069">
    <property type="entry name" value="TONB-DEPENDENT OUTER MEMBRANE RECEPTOR"/>
    <property type="match status" value="1"/>
</dbReference>
<evidence type="ECO:0000256" key="1">
    <source>
        <dbReference type="ARBA" id="ARBA00004571"/>
    </source>
</evidence>
<accession>A0AAX1N789</accession>
<keyword evidence="2 8" id="KW-0813">Transport</keyword>
<dbReference type="PANTHER" id="PTHR30069:SF29">
    <property type="entry name" value="HEMOGLOBIN AND HEMOGLOBIN-HAPTOGLOBIN-BINDING PROTEIN 1-RELATED"/>
    <property type="match status" value="1"/>
</dbReference>
<keyword evidence="3 8" id="KW-1134">Transmembrane beta strand</keyword>
<keyword evidence="4 8" id="KW-0812">Transmembrane</keyword>